<reference evidence="11 12" key="1">
    <citation type="journal article" date="2015" name="Genome Announc.">
        <title>Genome Sequence of Lactobacillus curieae CCTCC M 2011381T, a Novel Producer of Gamma-aminobutyric Acid.</title>
        <authorList>
            <person name="Wang Y."/>
            <person name="Wang Y."/>
            <person name="Lang C."/>
            <person name="Wei D."/>
            <person name="Xu P."/>
            <person name="Xie J."/>
        </authorList>
    </citation>
    <scope>NUCLEOTIDE SEQUENCE [LARGE SCALE GENOMIC DNA]</scope>
    <source>
        <strain evidence="11 12">CCTCC M 2011381</strain>
    </source>
</reference>
<evidence type="ECO:0000259" key="10">
    <source>
        <dbReference type="PROSITE" id="PS50928"/>
    </source>
</evidence>
<name>A0A1S6QFX5_9LACO</name>
<dbReference type="AlphaFoldDB" id="A0A1S6QFX5"/>
<dbReference type="PROSITE" id="PS50928">
    <property type="entry name" value="ABC_TM1"/>
    <property type="match status" value="1"/>
</dbReference>
<keyword evidence="6 8" id="KW-1133">Transmembrane helix</keyword>
<sequence length="714" mass="77711">MKHKFIKVLSLLVLFASLGVFFSSTSINARAEKTYQIGTDVTYPPFEFANKQNKYIGIDVDIMNAIAKEEGFKVNIKPVGFNAAVQSLDAGQIDGVIAGMTMTPERVAKFDFGTPYYKTGVVMAVQKNSKIKDFKQLKGKKVAIKTGTAAAAYAQSIQKKYGFKTVTFDDSDNMYQDVTTGNSVACFEDQPVMQYAIKQGMKLKIVTQPANQGYYGFAVQKGKNKELVKKFNSGLKKIKTNGTYNKIVGKYLGNGDNSKVKGKTFTIGTDVTFPPFEFANKKNKYVGIDMDLIRAIAQEQGFKVKVKALGFNAAVQSLESGQIDGVIAGMSITPERKAQFDFSSPYYSSGVVMAVNPKGNVKSLKDLKGKKVAIKTGTAGADYANSIKKKYGFKTVTFDDSNNMYQDVITGNSAACFEDQPVMQYAIKQGTKLKIVTNPAESGAYGFAVKKGKNQALLSAFNTGLKDLKASGAYDDIVAKYLGTDQGKKIKASDDSSDRTFFGLIKQNKGALLSGLSETLWLTVVSIFFATIFGIIVGLMGVVPSKFTNGLSTTIIYIFRGLPLLVLALFIYTGIPSLTGTKIPAFIAGVVTLTFNEGAYIAAFVKGGIQAVDSGQMEAARSLGLPFGKSMRKVILPQGIRIMIPSFINQFIITLKDTSILSIIGLLELTQTGKIIIARNLEGFKVWAIIAVIYLVIITLLTWLSNWVQRRTKL</sequence>
<dbReference type="Proteomes" id="UP000030361">
    <property type="component" value="Chromosome"/>
</dbReference>
<accession>A0A1S6QFX5</accession>
<dbReference type="InterPro" id="IPR010065">
    <property type="entry name" value="AA_ABC_transptr_permease_3TM"/>
</dbReference>
<dbReference type="InterPro" id="IPR000515">
    <property type="entry name" value="MetI-like"/>
</dbReference>
<dbReference type="SMART" id="SM00062">
    <property type="entry name" value="PBPb"/>
    <property type="match status" value="2"/>
</dbReference>
<evidence type="ECO:0000256" key="6">
    <source>
        <dbReference type="ARBA" id="ARBA00022989"/>
    </source>
</evidence>
<evidence type="ECO:0000256" key="2">
    <source>
        <dbReference type="ARBA" id="ARBA00022448"/>
    </source>
</evidence>
<dbReference type="CDD" id="cd13619">
    <property type="entry name" value="PBP2_GlnP"/>
    <property type="match status" value="2"/>
</dbReference>
<evidence type="ECO:0000256" key="3">
    <source>
        <dbReference type="ARBA" id="ARBA00022475"/>
    </source>
</evidence>
<evidence type="ECO:0000256" key="1">
    <source>
        <dbReference type="ARBA" id="ARBA00004651"/>
    </source>
</evidence>
<evidence type="ECO:0000256" key="7">
    <source>
        <dbReference type="ARBA" id="ARBA00023136"/>
    </source>
</evidence>
<keyword evidence="4 8" id="KW-0812">Transmembrane</keyword>
<feature type="transmembrane region" description="Helical" evidence="8">
    <location>
        <begin position="520"/>
        <end position="543"/>
    </location>
</feature>
<dbReference type="InterPro" id="IPR035906">
    <property type="entry name" value="MetI-like_sf"/>
</dbReference>
<keyword evidence="7 8" id="KW-0472">Membrane</keyword>
<comment type="subcellular location">
    <subcellularLocation>
        <location evidence="1 8">Cell membrane</location>
        <topology evidence="1 8">Multi-pass membrane protein</topology>
    </subcellularLocation>
</comment>
<keyword evidence="5 9" id="KW-0732">Signal</keyword>
<evidence type="ECO:0000313" key="12">
    <source>
        <dbReference type="Proteomes" id="UP000030361"/>
    </source>
</evidence>
<dbReference type="Pfam" id="PF00528">
    <property type="entry name" value="BPD_transp_1"/>
    <property type="match status" value="1"/>
</dbReference>
<protein>
    <submittedName>
        <fullName evidence="11">Amino acid ABC transporter permease</fullName>
    </submittedName>
</protein>
<evidence type="ECO:0000313" key="11">
    <source>
        <dbReference type="EMBL" id="AQW20500.1"/>
    </source>
</evidence>
<dbReference type="KEGG" id="lcu:PL11_000310"/>
<dbReference type="EMBL" id="CP018906">
    <property type="protein sequence ID" value="AQW20500.1"/>
    <property type="molecule type" value="Genomic_DNA"/>
</dbReference>
<dbReference type="CDD" id="cd06261">
    <property type="entry name" value="TM_PBP2"/>
    <property type="match status" value="1"/>
</dbReference>
<dbReference type="SUPFAM" id="SSF53850">
    <property type="entry name" value="Periplasmic binding protein-like II"/>
    <property type="match status" value="2"/>
</dbReference>
<comment type="similarity">
    <text evidence="8">Belongs to the binding-protein-dependent transport system permease family.</text>
</comment>
<dbReference type="Gene3D" id="3.40.190.10">
    <property type="entry name" value="Periplasmic binding protein-like II"/>
    <property type="match status" value="4"/>
</dbReference>
<keyword evidence="3" id="KW-1003">Cell membrane</keyword>
<keyword evidence="2 8" id="KW-0813">Transport</keyword>
<dbReference type="NCBIfam" id="TIGR01726">
    <property type="entry name" value="HEQRo_perm_3TM"/>
    <property type="match status" value="1"/>
</dbReference>
<dbReference type="SUPFAM" id="SSF161098">
    <property type="entry name" value="MetI-like"/>
    <property type="match status" value="1"/>
</dbReference>
<evidence type="ECO:0000256" key="5">
    <source>
        <dbReference type="ARBA" id="ARBA00022729"/>
    </source>
</evidence>
<gene>
    <name evidence="11" type="ORF">PL11_000310</name>
</gene>
<feature type="transmembrane region" description="Helical" evidence="8">
    <location>
        <begin position="555"/>
        <end position="575"/>
    </location>
</feature>
<keyword evidence="12" id="KW-1185">Reference proteome</keyword>
<dbReference type="eggNOG" id="COG0834">
    <property type="taxonomic scope" value="Bacteria"/>
</dbReference>
<dbReference type="OrthoDB" id="9774451at2"/>
<dbReference type="InterPro" id="IPR001320">
    <property type="entry name" value="Iontro_rcpt_C"/>
</dbReference>
<dbReference type="PANTHER" id="PTHR35936:SF38">
    <property type="entry name" value="GLUTAMINE-BINDING PERIPLASMIC PROTEIN"/>
    <property type="match status" value="1"/>
</dbReference>
<dbReference type="SMART" id="SM00079">
    <property type="entry name" value="PBPe"/>
    <property type="match status" value="1"/>
</dbReference>
<proteinExistence type="inferred from homology"/>
<dbReference type="Pfam" id="PF00497">
    <property type="entry name" value="SBP_bac_3"/>
    <property type="match status" value="2"/>
</dbReference>
<evidence type="ECO:0000256" key="9">
    <source>
        <dbReference type="SAM" id="SignalP"/>
    </source>
</evidence>
<dbReference type="eggNOG" id="COG0765">
    <property type="taxonomic scope" value="Bacteria"/>
</dbReference>
<feature type="domain" description="ABC transmembrane type-1" evidence="10">
    <location>
        <begin position="516"/>
        <end position="705"/>
    </location>
</feature>
<evidence type="ECO:0000256" key="8">
    <source>
        <dbReference type="RuleBase" id="RU363032"/>
    </source>
</evidence>
<dbReference type="GO" id="GO:0043190">
    <property type="term" value="C:ATP-binding cassette (ABC) transporter complex"/>
    <property type="evidence" value="ECO:0007669"/>
    <property type="project" value="InterPro"/>
</dbReference>
<feature type="signal peptide" evidence="9">
    <location>
        <begin position="1"/>
        <end position="31"/>
    </location>
</feature>
<feature type="chain" id="PRO_5010524937" evidence="9">
    <location>
        <begin position="32"/>
        <end position="714"/>
    </location>
</feature>
<dbReference type="InterPro" id="IPR001638">
    <property type="entry name" value="Solute-binding_3/MltF_N"/>
</dbReference>
<feature type="transmembrane region" description="Helical" evidence="8">
    <location>
        <begin position="686"/>
        <end position="708"/>
    </location>
</feature>
<dbReference type="Gene3D" id="1.10.3720.10">
    <property type="entry name" value="MetI-like"/>
    <property type="match status" value="1"/>
</dbReference>
<dbReference type="GO" id="GO:0015276">
    <property type="term" value="F:ligand-gated monoatomic ion channel activity"/>
    <property type="evidence" value="ECO:0007669"/>
    <property type="project" value="InterPro"/>
</dbReference>
<organism evidence="11 12">
    <name type="scientific">Lentilactobacillus curieae</name>
    <dbReference type="NCBI Taxonomy" id="1138822"/>
    <lineage>
        <taxon>Bacteria</taxon>
        <taxon>Bacillati</taxon>
        <taxon>Bacillota</taxon>
        <taxon>Bacilli</taxon>
        <taxon>Lactobacillales</taxon>
        <taxon>Lactobacillaceae</taxon>
        <taxon>Lentilactobacillus</taxon>
    </lineage>
</organism>
<evidence type="ECO:0000256" key="4">
    <source>
        <dbReference type="ARBA" id="ARBA00022692"/>
    </source>
</evidence>
<dbReference type="PANTHER" id="PTHR35936">
    <property type="entry name" value="MEMBRANE-BOUND LYTIC MUREIN TRANSGLYCOSYLASE F"/>
    <property type="match status" value="1"/>
</dbReference>